<sequence>MSYIELIWCIRNAEPVRLFVCEAVKKGLPAGKRKTLAEQDGKLVHG</sequence>
<proteinExistence type="predicted"/>
<reference evidence="1 2" key="1">
    <citation type="submission" date="2020-04" db="EMBL/GenBank/DDBJ databases">
        <title>Paraburkholderia sp. G-4-1-8 isolated from soil.</title>
        <authorList>
            <person name="Dahal R.H."/>
        </authorList>
    </citation>
    <scope>NUCLEOTIDE SEQUENCE [LARGE SCALE GENOMIC DNA]</scope>
    <source>
        <strain evidence="1 2">G-4-1-8</strain>
    </source>
</reference>
<dbReference type="EMBL" id="JABBFZ010000042">
    <property type="protein sequence ID" value="NML35483.1"/>
    <property type="molecule type" value="Genomic_DNA"/>
</dbReference>
<dbReference type="Proteomes" id="UP000583127">
    <property type="component" value="Unassembled WGS sequence"/>
</dbReference>
<dbReference type="AlphaFoldDB" id="A0A7Y0A2U8"/>
<evidence type="ECO:0000313" key="2">
    <source>
        <dbReference type="Proteomes" id="UP000583127"/>
    </source>
</evidence>
<gene>
    <name evidence="1" type="ORF">HHL14_32290</name>
</gene>
<protein>
    <submittedName>
        <fullName evidence="1">Uncharacterized protein</fullName>
    </submittedName>
</protein>
<name>A0A7Y0A2U8_9BURK</name>
<accession>A0A7Y0A2U8</accession>
<comment type="caution">
    <text evidence="1">The sequence shown here is derived from an EMBL/GenBank/DDBJ whole genome shotgun (WGS) entry which is preliminary data.</text>
</comment>
<evidence type="ECO:0000313" key="1">
    <source>
        <dbReference type="EMBL" id="NML35483.1"/>
    </source>
</evidence>
<organism evidence="1 2">
    <name type="scientific">Paraburkholderia antibiotica</name>
    <dbReference type="NCBI Taxonomy" id="2728839"/>
    <lineage>
        <taxon>Bacteria</taxon>
        <taxon>Pseudomonadati</taxon>
        <taxon>Pseudomonadota</taxon>
        <taxon>Betaproteobacteria</taxon>
        <taxon>Burkholderiales</taxon>
        <taxon>Burkholderiaceae</taxon>
        <taxon>Paraburkholderia</taxon>
    </lineage>
</organism>
<keyword evidence="2" id="KW-1185">Reference proteome</keyword>